<protein>
    <submittedName>
        <fullName evidence="2">Uncharacterized protein</fullName>
    </submittedName>
</protein>
<gene>
    <name evidence="2" type="ORF">B0J12DRAFT_741601</name>
</gene>
<dbReference type="EMBL" id="JAGTJR010000017">
    <property type="protein sequence ID" value="KAH7046619.1"/>
    <property type="molecule type" value="Genomic_DNA"/>
</dbReference>
<keyword evidence="1" id="KW-1133">Transmembrane helix</keyword>
<evidence type="ECO:0000313" key="3">
    <source>
        <dbReference type="Proteomes" id="UP000774617"/>
    </source>
</evidence>
<evidence type="ECO:0000313" key="2">
    <source>
        <dbReference type="EMBL" id="KAH7046619.1"/>
    </source>
</evidence>
<keyword evidence="3" id="KW-1185">Reference proteome</keyword>
<reference evidence="2 3" key="1">
    <citation type="journal article" date="2021" name="Nat. Commun.">
        <title>Genetic determinants of endophytism in the Arabidopsis root mycobiome.</title>
        <authorList>
            <person name="Mesny F."/>
            <person name="Miyauchi S."/>
            <person name="Thiergart T."/>
            <person name="Pickel B."/>
            <person name="Atanasova L."/>
            <person name="Karlsson M."/>
            <person name="Huettel B."/>
            <person name="Barry K.W."/>
            <person name="Haridas S."/>
            <person name="Chen C."/>
            <person name="Bauer D."/>
            <person name="Andreopoulos W."/>
            <person name="Pangilinan J."/>
            <person name="LaButti K."/>
            <person name="Riley R."/>
            <person name="Lipzen A."/>
            <person name="Clum A."/>
            <person name="Drula E."/>
            <person name="Henrissat B."/>
            <person name="Kohler A."/>
            <person name="Grigoriev I.V."/>
            <person name="Martin F.M."/>
            <person name="Hacquard S."/>
        </authorList>
    </citation>
    <scope>NUCLEOTIDE SEQUENCE [LARGE SCALE GENOMIC DNA]</scope>
    <source>
        <strain evidence="2 3">MPI-SDFR-AT-0080</strain>
    </source>
</reference>
<feature type="transmembrane region" description="Helical" evidence="1">
    <location>
        <begin position="6"/>
        <end position="27"/>
    </location>
</feature>
<sequence>MAVSSVFIGVLSLIAFAVICAVASYFYKRYHRTRRQFRREGRHWYGGRRGGDLEHGLMPRETWYEMQDFIGNSNSKTAPQELLQSAAQQYPQPQSQLQQPISLRSQGTHDLLREQDKLEEQYAYAADFALDEHEDKGEAPRAYPANPTAVPRRKAVAMPMKPLPVKASPGIQACSSPPPEFEPISASFRFGVSRI</sequence>
<keyword evidence="1" id="KW-0472">Membrane</keyword>
<comment type="caution">
    <text evidence="2">The sequence shown here is derived from an EMBL/GenBank/DDBJ whole genome shotgun (WGS) entry which is preliminary data.</text>
</comment>
<keyword evidence="1" id="KW-0812">Transmembrane</keyword>
<name>A0ABQ8G9P2_9PEZI</name>
<proteinExistence type="predicted"/>
<accession>A0ABQ8G9P2</accession>
<organism evidence="2 3">
    <name type="scientific">Macrophomina phaseolina</name>
    <dbReference type="NCBI Taxonomy" id="35725"/>
    <lineage>
        <taxon>Eukaryota</taxon>
        <taxon>Fungi</taxon>
        <taxon>Dikarya</taxon>
        <taxon>Ascomycota</taxon>
        <taxon>Pezizomycotina</taxon>
        <taxon>Dothideomycetes</taxon>
        <taxon>Dothideomycetes incertae sedis</taxon>
        <taxon>Botryosphaeriales</taxon>
        <taxon>Botryosphaeriaceae</taxon>
        <taxon>Macrophomina</taxon>
    </lineage>
</organism>
<evidence type="ECO:0000256" key="1">
    <source>
        <dbReference type="SAM" id="Phobius"/>
    </source>
</evidence>
<dbReference type="Proteomes" id="UP000774617">
    <property type="component" value="Unassembled WGS sequence"/>
</dbReference>